<dbReference type="AlphaFoldDB" id="A0A1B7MGW1"/>
<dbReference type="InParanoid" id="A0A1B7MGW1"/>
<name>A0A1B7MGW1_9AGAM</name>
<proteinExistence type="predicted"/>
<gene>
    <name evidence="1" type="ORF">K503DRAFT_46788</name>
</gene>
<reference evidence="1 2" key="1">
    <citation type="submission" date="2016-06" db="EMBL/GenBank/DDBJ databases">
        <title>Comparative genomics of the ectomycorrhizal sister species Rhizopogon vinicolor and Rhizopogon vesiculosus (Basidiomycota: Boletales) reveals a divergence of the mating type B locus.</title>
        <authorList>
            <consortium name="DOE Joint Genome Institute"/>
            <person name="Mujic A.B."/>
            <person name="Kuo A."/>
            <person name="Tritt A."/>
            <person name="Lipzen A."/>
            <person name="Chen C."/>
            <person name="Johnson J."/>
            <person name="Sharma A."/>
            <person name="Barry K."/>
            <person name="Grigoriev I.V."/>
            <person name="Spatafora J.W."/>
        </authorList>
    </citation>
    <scope>NUCLEOTIDE SEQUENCE [LARGE SCALE GENOMIC DNA]</scope>
    <source>
        <strain evidence="1 2">AM-OR11-026</strain>
    </source>
</reference>
<organism evidence="1 2">
    <name type="scientific">Rhizopogon vinicolor AM-OR11-026</name>
    <dbReference type="NCBI Taxonomy" id="1314800"/>
    <lineage>
        <taxon>Eukaryota</taxon>
        <taxon>Fungi</taxon>
        <taxon>Dikarya</taxon>
        <taxon>Basidiomycota</taxon>
        <taxon>Agaricomycotina</taxon>
        <taxon>Agaricomycetes</taxon>
        <taxon>Agaricomycetidae</taxon>
        <taxon>Boletales</taxon>
        <taxon>Suillineae</taxon>
        <taxon>Rhizopogonaceae</taxon>
        <taxon>Rhizopogon</taxon>
    </lineage>
</organism>
<evidence type="ECO:0000313" key="1">
    <source>
        <dbReference type="EMBL" id="OAX31819.1"/>
    </source>
</evidence>
<sequence length="152" mass="16609">MKCISPGRFIRVSQLSGSSGYSTEMKDSSFECTAFNLSSCIKVLVKQTLTLFSIIEGALSCSKNLQYPPSGRPYVLVYISTSSGEVSQRVFSILVTTSRVLWLWLFGLSLHRAYYKSCAIVVCRNKEVSVGLDVPPNPSVSGAITPNPLSEK</sequence>
<accession>A0A1B7MGW1</accession>
<dbReference type="EMBL" id="KV449227">
    <property type="protein sequence ID" value="OAX31819.1"/>
    <property type="molecule type" value="Genomic_DNA"/>
</dbReference>
<dbReference type="Proteomes" id="UP000092154">
    <property type="component" value="Unassembled WGS sequence"/>
</dbReference>
<protein>
    <submittedName>
        <fullName evidence="1">Uncharacterized protein</fullName>
    </submittedName>
</protein>
<evidence type="ECO:0000313" key="2">
    <source>
        <dbReference type="Proteomes" id="UP000092154"/>
    </source>
</evidence>
<keyword evidence="2" id="KW-1185">Reference proteome</keyword>